<organism evidence="1 2">
    <name type="scientific">Aspergillus brasiliensis (strain CBS 101740 / IMI 381727 / IBT 21946)</name>
    <dbReference type="NCBI Taxonomy" id="767769"/>
    <lineage>
        <taxon>Eukaryota</taxon>
        <taxon>Fungi</taxon>
        <taxon>Dikarya</taxon>
        <taxon>Ascomycota</taxon>
        <taxon>Pezizomycotina</taxon>
        <taxon>Eurotiomycetes</taxon>
        <taxon>Eurotiomycetidae</taxon>
        <taxon>Eurotiales</taxon>
        <taxon>Aspergillaceae</taxon>
        <taxon>Aspergillus</taxon>
        <taxon>Aspergillus subgen. Circumdati</taxon>
    </lineage>
</organism>
<reference evidence="2" key="1">
    <citation type="journal article" date="2017" name="Genome Biol.">
        <title>Comparative genomics reveals high biological diversity and specific adaptations in the industrially and medically important fungal genus Aspergillus.</title>
        <authorList>
            <person name="de Vries R.P."/>
            <person name="Riley R."/>
            <person name="Wiebenga A."/>
            <person name="Aguilar-Osorio G."/>
            <person name="Amillis S."/>
            <person name="Uchima C.A."/>
            <person name="Anderluh G."/>
            <person name="Asadollahi M."/>
            <person name="Askin M."/>
            <person name="Barry K."/>
            <person name="Battaglia E."/>
            <person name="Bayram O."/>
            <person name="Benocci T."/>
            <person name="Braus-Stromeyer S.A."/>
            <person name="Caldana C."/>
            <person name="Canovas D."/>
            <person name="Cerqueira G.C."/>
            <person name="Chen F."/>
            <person name="Chen W."/>
            <person name="Choi C."/>
            <person name="Clum A."/>
            <person name="Dos Santos R.A."/>
            <person name="Damasio A.R."/>
            <person name="Diallinas G."/>
            <person name="Emri T."/>
            <person name="Fekete E."/>
            <person name="Flipphi M."/>
            <person name="Freyberg S."/>
            <person name="Gallo A."/>
            <person name="Gournas C."/>
            <person name="Habgood R."/>
            <person name="Hainaut M."/>
            <person name="Harispe M.L."/>
            <person name="Henrissat B."/>
            <person name="Hilden K.S."/>
            <person name="Hope R."/>
            <person name="Hossain A."/>
            <person name="Karabika E."/>
            <person name="Karaffa L."/>
            <person name="Karanyi Z."/>
            <person name="Krasevec N."/>
            <person name="Kuo A."/>
            <person name="Kusch H."/>
            <person name="LaButti K."/>
            <person name="Lagendijk E.L."/>
            <person name="Lapidus A."/>
            <person name="Levasseur A."/>
            <person name="Lindquist E."/>
            <person name="Lipzen A."/>
            <person name="Logrieco A.F."/>
            <person name="MacCabe A."/>
            <person name="Maekelae M.R."/>
            <person name="Malavazi I."/>
            <person name="Melin P."/>
            <person name="Meyer V."/>
            <person name="Mielnichuk N."/>
            <person name="Miskei M."/>
            <person name="Molnar A.P."/>
            <person name="Mule G."/>
            <person name="Ngan C.Y."/>
            <person name="Orejas M."/>
            <person name="Orosz E."/>
            <person name="Ouedraogo J.P."/>
            <person name="Overkamp K.M."/>
            <person name="Park H.-S."/>
            <person name="Perrone G."/>
            <person name="Piumi F."/>
            <person name="Punt P.J."/>
            <person name="Ram A.F."/>
            <person name="Ramon A."/>
            <person name="Rauscher S."/>
            <person name="Record E."/>
            <person name="Riano-Pachon D.M."/>
            <person name="Robert V."/>
            <person name="Roehrig J."/>
            <person name="Ruller R."/>
            <person name="Salamov A."/>
            <person name="Salih N.S."/>
            <person name="Samson R.A."/>
            <person name="Sandor E."/>
            <person name="Sanguinetti M."/>
            <person name="Schuetze T."/>
            <person name="Sepcic K."/>
            <person name="Shelest E."/>
            <person name="Sherlock G."/>
            <person name="Sophianopoulou V."/>
            <person name="Squina F.M."/>
            <person name="Sun H."/>
            <person name="Susca A."/>
            <person name="Todd R.B."/>
            <person name="Tsang A."/>
            <person name="Unkles S.E."/>
            <person name="van de Wiele N."/>
            <person name="van Rossen-Uffink D."/>
            <person name="Oliveira J.V."/>
            <person name="Vesth T.C."/>
            <person name="Visser J."/>
            <person name="Yu J.-H."/>
            <person name="Zhou M."/>
            <person name="Andersen M.R."/>
            <person name="Archer D.B."/>
            <person name="Baker S.E."/>
            <person name="Benoit I."/>
            <person name="Brakhage A.A."/>
            <person name="Braus G.H."/>
            <person name="Fischer R."/>
            <person name="Frisvad J.C."/>
            <person name="Goldman G.H."/>
            <person name="Houbraken J."/>
            <person name="Oakley B."/>
            <person name="Pocsi I."/>
            <person name="Scazzocchio C."/>
            <person name="Seiboth B."/>
            <person name="vanKuyk P.A."/>
            <person name="Wortman J."/>
            <person name="Dyer P.S."/>
            <person name="Grigoriev I.V."/>
        </authorList>
    </citation>
    <scope>NUCLEOTIDE SEQUENCE [LARGE SCALE GENOMIC DNA]</scope>
    <source>
        <strain evidence="2">CBS 101740 / IMI 381727 / IBT 21946</strain>
    </source>
</reference>
<dbReference type="GeneID" id="93577177"/>
<protein>
    <submittedName>
        <fullName evidence="1">Uncharacterized protein</fullName>
    </submittedName>
</protein>
<dbReference type="RefSeq" id="XP_067473781.1">
    <property type="nucleotide sequence ID" value="XM_067624689.1"/>
</dbReference>
<keyword evidence="2" id="KW-1185">Reference proteome</keyword>
<evidence type="ECO:0000313" key="1">
    <source>
        <dbReference type="EMBL" id="OJJ66531.1"/>
    </source>
</evidence>
<proteinExistence type="predicted"/>
<sequence length="76" mass="8782">MKGHWTFEEEINEQIYNRAERYHSVSLAIKSFGGTASERCKDRSRGSTIDSLPNDLRSIATRTSKSISQSWERTSW</sequence>
<dbReference type="EMBL" id="KV878698">
    <property type="protein sequence ID" value="OJJ66531.1"/>
    <property type="molecule type" value="Genomic_DNA"/>
</dbReference>
<dbReference type="VEuPathDB" id="FungiDB:ASPBRDRAFT_419138"/>
<name>A0A1L9U4C5_ASPBC</name>
<gene>
    <name evidence="1" type="ORF">ASPBRDRAFT_419138</name>
</gene>
<evidence type="ECO:0000313" key="2">
    <source>
        <dbReference type="Proteomes" id="UP000184499"/>
    </source>
</evidence>
<accession>A0A1L9U4C5</accession>
<dbReference type="Proteomes" id="UP000184499">
    <property type="component" value="Unassembled WGS sequence"/>
</dbReference>
<dbReference type="AlphaFoldDB" id="A0A1L9U4C5"/>